<protein>
    <submittedName>
        <fullName evidence="2">Glycosyl hydrolase</fullName>
    </submittedName>
</protein>
<dbReference type="InterPro" id="IPR043005">
    <property type="entry name" value="MvaI_BcnI_rec"/>
</dbReference>
<sequence>MKGYNELIEKLKKISDIGWIKTHRVGNTGIGKTLEDLLGITENNIPGPNSAMIELKSARKNASSMLTLFTKSPLPPRANSLLFEKFGYASTKKQGTKRLETTVNALNFNIIKGRSGFKISIEEDRINLITSSNEIVAYWDKETLKNSFERKLPKLLYVKAEVRGKGSDEEFWFNEAWLLSGFDFNNFVQLLKDGIILVDIRIGQYPDGRTHDHGTGFRVFPDKLDLCFSHRERII</sequence>
<dbReference type="Gene3D" id="3.40.210.20">
    <property type="entry name" value="MvaI/BcnI restriction endonuclease, catalytic domain"/>
    <property type="match status" value="1"/>
</dbReference>
<feature type="domain" description="MvaI/BcnI restriction endonuclease" evidence="1">
    <location>
        <begin position="8"/>
        <end position="228"/>
    </location>
</feature>
<comment type="caution">
    <text evidence="2">The sequence shown here is derived from an EMBL/GenBank/DDBJ whole genome shotgun (WGS) entry which is preliminary data.</text>
</comment>
<organism evidence="2">
    <name type="scientific">candidate division WOR-3 bacterium</name>
    <dbReference type="NCBI Taxonomy" id="2052148"/>
    <lineage>
        <taxon>Bacteria</taxon>
        <taxon>Bacteria division WOR-3</taxon>
    </lineage>
</organism>
<dbReference type="Pfam" id="PF15515">
    <property type="entry name" value="MvaI_BcnI"/>
    <property type="match status" value="1"/>
</dbReference>
<proteinExistence type="predicted"/>
<accession>A0A7C3J6S8</accession>
<dbReference type="GO" id="GO:0016787">
    <property type="term" value="F:hydrolase activity"/>
    <property type="evidence" value="ECO:0007669"/>
    <property type="project" value="UniProtKB-KW"/>
</dbReference>
<dbReference type="InterPro" id="IPR029127">
    <property type="entry name" value="MvaI_BcnI"/>
</dbReference>
<dbReference type="InterPro" id="IPR043004">
    <property type="entry name" value="MvaI_BcnI_cat"/>
</dbReference>
<dbReference type="AlphaFoldDB" id="A0A7C3J6S8"/>
<evidence type="ECO:0000313" key="2">
    <source>
        <dbReference type="EMBL" id="HFK24133.1"/>
    </source>
</evidence>
<evidence type="ECO:0000259" key="1">
    <source>
        <dbReference type="Pfam" id="PF15515"/>
    </source>
</evidence>
<gene>
    <name evidence="2" type="ORF">ENS15_05740</name>
</gene>
<reference evidence="2" key="1">
    <citation type="journal article" date="2020" name="mSystems">
        <title>Genome- and Community-Level Interaction Insights into Carbon Utilization and Element Cycling Functions of Hydrothermarchaeota in Hydrothermal Sediment.</title>
        <authorList>
            <person name="Zhou Z."/>
            <person name="Liu Y."/>
            <person name="Xu W."/>
            <person name="Pan J."/>
            <person name="Luo Z.H."/>
            <person name="Li M."/>
        </authorList>
    </citation>
    <scope>NUCLEOTIDE SEQUENCE [LARGE SCALE GENOMIC DNA]</scope>
    <source>
        <strain evidence="2">SpSt-464</strain>
    </source>
</reference>
<dbReference type="Gene3D" id="3.30.70.3570">
    <property type="entry name" value="MvaI/BcnI restriction endonuclease, recognition domain"/>
    <property type="match status" value="1"/>
</dbReference>
<name>A0A7C3J6S8_UNCW3</name>
<dbReference type="EMBL" id="DSTT01000005">
    <property type="protein sequence ID" value="HFK24133.1"/>
    <property type="molecule type" value="Genomic_DNA"/>
</dbReference>
<keyword evidence="2" id="KW-0378">Hydrolase</keyword>
<dbReference type="CDD" id="cd22348">
    <property type="entry name" value="PDDEXK_nuclease"/>
    <property type="match status" value="1"/>
</dbReference>